<evidence type="ECO:0000256" key="1">
    <source>
        <dbReference type="SAM" id="Coils"/>
    </source>
</evidence>
<protein>
    <submittedName>
        <fullName evidence="2">Uncharacterized protein</fullName>
    </submittedName>
</protein>
<evidence type="ECO:0000313" key="2">
    <source>
        <dbReference type="EMBL" id="OPL32828.1"/>
    </source>
</evidence>
<organism evidence="2 3">
    <name type="scientific">Mytilus galloprovincialis</name>
    <name type="common">Mediterranean mussel</name>
    <dbReference type="NCBI Taxonomy" id="29158"/>
    <lineage>
        <taxon>Eukaryota</taxon>
        <taxon>Metazoa</taxon>
        <taxon>Spiralia</taxon>
        <taxon>Lophotrochozoa</taxon>
        <taxon>Mollusca</taxon>
        <taxon>Bivalvia</taxon>
        <taxon>Autobranchia</taxon>
        <taxon>Pteriomorphia</taxon>
        <taxon>Mytilida</taxon>
        <taxon>Mytiloidea</taxon>
        <taxon>Mytilidae</taxon>
        <taxon>Mytilinae</taxon>
        <taxon>Mytilus</taxon>
    </lineage>
</organism>
<proteinExistence type="predicted"/>
<gene>
    <name evidence="2" type="ORF">AM593_00496</name>
</gene>
<evidence type="ECO:0000313" key="3">
    <source>
        <dbReference type="Proteomes" id="UP000266721"/>
    </source>
</evidence>
<keyword evidence="1" id="KW-0175">Coiled coil</keyword>
<feature type="non-terminal residue" evidence="2">
    <location>
        <position position="1"/>
    </location>
</feature>
<dbReference type="AlphaFoldDB" id="A0A3L5TT54"/>
<dbReference type="Proteomes" id="UP000266721">
    <property type="component" value="Unassembled WGS sequence"/>
</dbReference>
<comment type="caution">
    <text evidence="2">The sequence shown here is derived from an EMBL/GenBank/DDBJ whole genome shotgun (WGS) entry which is preliminary data.</text>
</comment>
<name>A0A3L5TT54_MYTGA</name>
<accession>A0A3L5TT54</accession>
<feature type="coiled-coil region" evidence="1">
    <location>
        <begin position="112"/>
        <end position="143"/>
    </location>
</feature>
<reference evidence="2 3" key="1">
    <citation type="journal article" date="2016" name="PLoS ONE">
        <title>A First Insight into the Genome of the Filter-Feeder Mussel Mytilus galloprovincialis.</title>
        <authorList>
            <person name="Murgarella M."/>
            <person name="Puiu D."/>
            <person name="Novoa B."/>
            <person name="Figueras A."/>
            <person name="Posada D."/>
            <person name="Canchaya C."/>
        </authorList>
    </citation>
    <scope>NUCLEOTIDE SEQUENCE [LARGE SCALE GENOMIC DNA]</scope>
    <source>
        <tissue evidence="2">Muscle</tissue>
    </source>
</reference>
<keyword evidence="3" id="KW-1185">Reference proteome</keyword>
<feature type="non-terminal residue" evidence="2">
    <location>
        <position position="145"/>
    </location>
</feature>
<dbReference type="EMBL" id="KV586627">
    <property type="protein sequence ID" value="OPL32828.1"/>
    <property type="molecule type" value="Genomic_DNA"/>
</dbReference>
<dbReference type="SMR" id="A0A3L5TT54"/>
<sequence length="145" mass="16987">MDQGVDVRPMMNTGSTMTEYLLVNSETSMTPVKLLNKKGHRITADEIRKQHPRILANKLDTYALEAERYKLDIGKVEKERDHFKSRITELKAVIKEKQKIINDDQGKVDLEKMNLKKDYEEKIEKLSKSLQESERIVRDQNEEII</sequence>